<evidence type="ECO:0000256" key="5">
    <source>
        <dbReference type="ARBA" id="ARBA00033067"/>
    </source>
</evidence>
<evidence type="ECO:0000256" key="3">
    <source>
        <dbReference type="ARBA" id="ARBA00018569"/>
    </source>
</evidence>
<evidence type="ECO:0000313" key="8">
    <source>
        <dbReference type="Proteomes" id="UP000032214"/>
    </source>
</evidence>
<dbReference type="PANTHER" id="PTHR43725">
    <property type="entry name" value="UDP-GLUCOSE 4-EPIMERASE"/>
    <property type="match status" value="1"/>
</dbReference>
<proteinExistence type="inferred from homology"/>
<comment type="caution">
    <text evidence="7">The sequence shown here is derived from an EMBL/GenBank/DDBJ whole genome shotgun (WGS) entry which is preliminary data.</text>
</comment>
<dbReference type="EMBL" id="ARQD01000004">
    <property type="protein sequence ID" value="KIX84981.1"/>
    <property type="molecule type" value="Genomic_DNA"/>
</dbReference>
<sequence>MSYQHPNKQPHVVVIGSAGYTGSHVAEFFYRNNYRVTGIDQQQHNHPSSACWSSHMHQEVHGGADLITILKEEPVDMVVVCIAPYFSDQDLYAHHTLFIADLIKTLAHYNVSKLICFSRVYNPCASDQNTTTAIRGRHARHEQTLLTLCAAYAIEIVLFRLFGVSGTFPEYGLHEWHVPETHFVPLLVQAAYSQTPTLLQYPVLQDTDHMNSGEFVHPWDIGYACVKAYEYLSAQGRSAVCDLSNGTWVSSQDIVNTVEQVCATPLQNCINPSWHERAACLESNSQATKDLLGWSAPYSTIDFIVKSVAVSLSEQQKLLAPADTPVKTIH</sequence>
<feature type="domain" description="NAD-dependent epimerase/dehydratase" evidence="6">
    <location>
        <begin position="12"/>
        <end position="232"/>
    </location>
</feature>
<evidence type="ECO:0000256" key="1">
    <source>
        <dbReference type="ARBA" id="ARBA00004947"/>
    </source>
</evidence>
<accession>A0A0D2JDD8</accession>
<dbReference type="STRING" id="1306947.J120_04560"/>
<evidence type="ECO:0000259" key="6">
    <source>
        <dbReference type="Pfam" id="PF01370"/>
    </source>
</evidence>
<evidence type="ECO:0000313" key="7">
    <source>
        <dbReference type="EMBL" id="KIX84981.1"/>
    </source>
</evidence>
<protein>
    <recommendedName>
        <fullName evidence="3">UDP-glucose 4-epimerase</fullName>
    </recommendedName>
    <alternativeName>
        <fullName evidence="5">Galactowaldenase</fullName>
    </alternativeName>
    <alternativeName>
        <fullName evidence="4">UDP-galactose 4-epimerase</fullName>
    </alternativeName>
</protein>
<dbReference type="Gene3D" id="3.90.25.10">
    <property type="entry name" value="UDP-galactose 4-epimerase, domain 1"/>
    <property type="match status" value="1"/>
</dbReference>
<dbReference type="PANTHER" id="PTHR43725:SF53">
    <property type="entry name" value="UDP-ARABINOSE 4-EPIMERASE 1"/>
    <property type="match status" value="1"/>
</dbReference>
<dbReference type="InterPro" id="IPR036291">
    <property type="entry name" value="NAD(P)-bd_dom_sf"/>
</dbReference>
<dbReference type="InterPro" id="IPR001509">
    <property type="entry name" value="Epimerase_deHydtase"/>
</dbReference>
<dbReference type="AlphaFoldDB" id="A0A0D2JDD8"/>
<dbReference type="GO" id="GO:0033499">
    <property type="term" value="P:galactose catabolic process via UDP-galactose, Leloir pathway"/>
    <property type="evidence" value="ECO:0007669"/>
    <property type="project" value="TreeGrafter"/>
</dbReference>
<name>A0A0D2JDD8_9BACT</name>
<dbReference type="Proteomes" id="UP000032214">
    <property type="component" value="Unassembled WGS sequence"/>
</dbReference>
<evidence type="ECO:0000256" key="2">
    <source>
        <dbReference type="ARBA" id="ARBA00007637"/>
    </source>
</evidence>
<dbReference type="SUPFAM" id="SSF51735">
    <property type="entry name" value="NAD(P)-binding Rossmann-fold domains"/>
    <property type="match status" value="1"/>
</dbReference>
<comment type="similarity">
    <text evidence="2">Belongs to the NAD(P)-dependent epimerase/dehydratase family.</text>
</comment>
<dbReference type="Gene3D" id="3.40.50.720">
    <property type="entry name" value="NAD(P)-binding Rossmann-like Domain"/>
    <property type="match status" value="1"/>
</dbReference>
<gene>
    <name evidence="7" type="ORF">J120_04560</name>
</gene>
<evidence type="ECO:0000256" key="4">
    <source>
        <dbReference type="ARBA" id="ARBA00031367"/>
    </source>
</evidence>
<organism evidence="7 8">
    <name type="scientific">candidate division TM6 bacterium JCVI TM6SC1</name>
    <dbReference type="NCBI Taxonomy" id="1306947"/>
    <lineage>
        <taxon>Bacteria</taxon>
        <taxon>Candidatus Babelota</taxon>
        <taxon>Vermiphilus</taxon>
    </lineage>
</organism>
<dbReference type="eggNOG" id="COG1087">
    <property type="taxonomic scope" value="Bacteria"/>
</dbReference>
<comment type="pathway">
    <text evidence="1">Carbohydrate metabolism; galactose metabolism.</text>
</comment>
<dbReference type="Pfam" id="PF01370">
    <property type="entry name" value="Epimerase"/>
    <property type="match status" value="1"/>
</dbReference>
<reference evidence="7 8" key="1">
    <citation type="journal article" date="2013" name="Proc. Natl. Acad. Sci. U.S.A.">
        <title>Candidate phylum TM6 genome recovered from a hospital sink biofilm provides genomic insights into this uncultivated phylum.</title>
        <authorList>
            <person name="McLean J.S."/>
            <person name="Lombardo M.J."/>
            <person name="Badger J.H."/>
            <person name="Edlund A."/>
            <person name="Novotny M."/>
            <person name="Yee-Greenbaum J."/>
            <person name="Vyahhi N."/>
            <person name="Hall A.P."/>
            <person name="Yang Y."/>
            <person name="Dupont C.L."/>
            <person name="Ziegler M.G."/>
            <person name="Chitsaz H."/>
            <person name="Allen A.E."/>
            <person name="Yooseph S."/>
            <person name="Tesler G."/>
            <person name="Pevzner P.A."/>
            <person name="Friedman R.M."/>
            <person name="Nealson K.H."/>
            <person name="Venter J.C."/>
            <person name="Lasken R.S."/>
        </authorList>
    </citation>
    <scope>NUCLEOTIDE SEQUENCE [LARGE SCALE GENOMIC DNA]</scope>
    <source>
        <strain evidence="7 8">TM6SC1</strain>
    </source>
</reference>
<keyword evidence="8" id="KW-1185">Reference proteome</keyword>